<accession>A0A177EA53</accession>
<name>A0A177EA53_9MICR</name>
<dbReference type="VEuPathDB" id="MicrosporidiaDB:NEDG_00934"/>
<dbReference type="OrthoDB" id="10547843at2759"/>
<keyword evidence="2" id="KW-1185">Reference proteome</keyword>
<dbReference type="GeneID" id="93647284"/>
<evidence type="ECO:0000313" key="2">
    <source>
        <dbReference type="Proteomes" id="UP000185944"/>
    </source>
</evidence>
<dbReference type="Proteomes" id="UP000185944">
    <property type="component" value="Unassembled WGS sequence"/>
</dbReference>
<protein>
    <submittedName>
        <fullName evidence="1">Uncharacterized protein</fullName>
    </submittedName>
</protein>
<evidence type="ECO:0000313" key="1">
    <source>
        <dbReference type="EMBL" id="OAG28795.1"/>
    </source>
</evidence>
<dbReference type="EMBL" id="LTDL01000042">
    <property type="protein sequence ID" value="OAG28795.1"/>
    <property type="molecule type" value="Genomic_DNA"/>
</dbReference>
<dbReference type="AlphaFoldDB" id="A0A177EA53"/>
<sequence>MEKNLLSLSLQRVSPNKGCSGGYSALSLKLEDLWQDLQVLLSQRKFAAAKQCANALLDGAQREGKKALMFRASIVCARLSVLQNEKTASQVYQQTLQLIFGEEFIYVTPYSFSIDAFWTVAAQPSEYFFLFEEYLHNAAPKKKKAPEEHLFYTLLGAHAHKTDPWCIFDGTIDLGFLPDHFRETYLAHTTTALKNPFYLAPPQTIPPLSLATIKSKHHMNAHYIYHYYKSRT</sequence>
<gene>
    <name evidence="1" type="ORF">NEDG_00934</name>
</gene>
<organism evidence="1 2">
    <name type="scientific">Nematocida displodere</name>
    <dbReference type="NCBI Taxonomy" id="1805483"/>
    <lineage>
        <taxon>Eukaryota</taxon>
        <taxon>Fungi</taxon>
        <taxon>Fungi incertae sedis</taxon>
        <taxon>Microsporidia</taxon>
        <taxon>Nematocida</taxon>
    </lineage>
</organism>
<comment type="caution">
    <text evidence="1">The sequence shown here is derived from an EMBL/GenBank/DDBJ whole genome shotgun (WGS) entry which is preliminary data.</text>
</comment>
<dbReference type="RefSeq" id="XP_067543540.1">
    <property type="nucleotide sequence ID" value="XM_067688352.1"/>
</dbReference>
<reference evidence="1 2" key="1">
    <citation type="submission" date="2016-02" db="EMBL/GenBank/DDBJ databases">
        <title>Discovery of a natural microsporidian pathogen with a broad tissue tropism in Caenorhabditis elegans.</title>
        <authorList>
            <person name="Luallen R.J."/>
            <person name="Reinke A.W."/>
            <person name="Tong L."/>
            <person name="Botts M.R."/>
            <person name="Felix M.-A."/>
            <person name="Troemel E.R."/>
        </authorList>
    </citation>
    <scope>NUCLEOTIDE SEQUENCE [LARGE SCALE GENOMIC DNA]</scope>
    <source>
        <strain evidence="1 2">JUm2807</strain>
    </source>
</reference>
<proteinExistence type="predicted"/>